<dbReference type="Gene3D" id="3.40.630.30">
    <property type="match status" value="1"/>
</dbReference>
<gene>
    <name evidence="2" type="ORF">GCM10011574_01830</name>
</gene>
<dbReference type="PROSITE" id="PS51186">
    <property type="entry name" value="GNAT"/>
    <property type="match status" value="1"/>
</dbReference>
<dbReference type="Pfam" id="PF00583">
    <property type="entry name" value="Acetyltransf_1"/>
    <property type="match status" value="1"/>
</dbReference>
<dbReference type="SUPFAM" id="SSF55729">
    <property type="entry name" value="Acyl-CoA N-acyltransferases (Nat)"/>
    <property type="match status" value="1"/>
</dbReference>
<evidence type="ECO:0000313" key="2">
    <source>
        <dbReference type="EMBL" id="GGN97844.1"/>
    </source>
</evidence>
<dbReference type="GO" id="GO:0016747">
    <property type="term" value="F:acyltransferase activity, transferring groups other than amino-acyl groups"/>
    <property type="evidence" value="ECO:0007669"/>
    <property type="project" value="InterPro"/>
</dbReference>
<comment type="caution">
    <text evidence="2">The sequence shown here is derived from an EMBL/GenBank/DDBJ whole genome shotgun (WGS) entry which is preliminary data.</text>
</comment>
<organism evidence="2 3">
    <name type="scientific">Microbispora bryophytorum</name>
    <dbReference type="NCBI Taxonomy" id="1460882"/>
    <lineage>
        <taxon>Bacteria</taxon>
        <taxon>Bacillati</taxon>
        <taxon>Actinomycetota</taxon>
        <taxon>Actinomycetes</taxon>
        <taxon>Streptosporangiales</taxon>
        <taxon>Streptosporangiaceae</taxon>
        <taxon>Microbispora</taxon>
    </lineage>
</organism>
<keyword evidence="3" id="KW-1185">Reference proteome</keyword>
<dbReference type="RefSeq" id="WP_208762020.1">
    <property type="nucleotide sequence ID" value="NZ_BMMN01000001.1"/>
</dbReference>
<dbReference type="EMBL" id="BMMN01000001">
    <property type="protein sequence ID" value="GGN97844.1"/>
    <property type="molecule type" value="Genomic_DNA"/>
</dbReference>
<sequence length="176" mass="19264">MTISGTVVRRAEAADAAALVRLRAVMLEDMGAEVGDDSAPWRASAEAWFARRLGDPEDFAAFVVDDPELGVVSCAAGTCDPHAPGPTNPSGLQGHVFNICTDRRRRRLGLARLCLDALLAWYRTETEVRTIDLNATSYGIELYQSFGFDEPRYPALQLRLGPPLGRGFTSHQRSSR</sequence>
<protein>
    <submittedName>
        <fullName evidence="2">N-acetyltransferase</fullName>
    </submittedName>
</protein>
<name>A0A8H9GT56_9ACTN</name>
<dbReference type="AlphaFoldDB" id="A0A8H9GT56"/>
<evidence type="ECO:0000259" key="1">
    <source>
        <dbReference type="PROSITE" id="PS51186"/>
    </source>
</evidence>
<dbReference type="InterPro" id="IPR000182">
    <property type="entry name" value="GNAT_dom"/>
</dbReference>
<evidence type="ECO:0000313" key="3">
    <source>
        <dbReference type="Proteomes" id="UP000653480"/>
    </source>
</evidence>
<reference evidence="2" key="1">
    <citation type="journal article" date="2014" name="Int. J. Syst. Evol. Microbiol.">
        <title>Complete genome sequence of Corynebacterium casei LMG S-19264T (=DSM 44701T), isolated from a smear-ripened cheese.</title>
        <authorList>
            <consortium name="US DOE Joint Genome Institute (JGI-PGF)"/>
            <person name="Walter F."/>
            <person name="Albersmeier A."/>
            <person name="Kalinowski J."/>
            <person name="Ruckert C."/>
        </authorList>
    </citation>
    <scope>NUCLEOTIDE SEQUENCE</scope>
    <source>
        <strain evidence="2">CGMCC 4.7138</strain>
    </source>
</reference>
<accession>A0A8H9GT56</accession>
<proteinExistence type="predicted"/>
<dbReference type="Proteomes" id="UP000653480">
    <property type="component" value="Unassembled WGS sequence"/>
</dbReference>
<feature type="domain" description="N-acetyltransferase" evidence="1">
    <location>
        <begin position="20"/>
        <end position="165"/>
    </location>
</feature>
<keyword evidence="2" id="KW-0808">Transferase</keyword>
<dbReference type="InterPro" id="IPR016181">
    <property type="entry name" value="Acyl_CoA_acyltransferase"/>
</dbReference>
<reference evidence="2" key="2">
    <citation type="submission" date="2020-09" db="EMBL/GenBank/DDBJ databases">
        <authorList>
            <person name="Sun Q."/>
            <person name="Zhou Y."/>
        </authorList>
    </citation>
    <scope>NUCLEOTIDE SEQUENCE</scope>
    <source>
        <strain evidence="2">CGMCC 4.7138</strain>
    </source>
</reference>